<keyword evidence="3" id="KW-1185">Reference proteome</keyword>
<dbReference type="Gene3D" id="3.40.30.10">
    <property type="entry name" value="Glutaredoxin"/>
    <property type="match status" value="1"/>
</dbReference>
<dbReference type="InterPro" id="IPR036249">
    <property type="entry name" value="Thioredoxin-like_sf"/>
</dbReference>
<evidence type="ECO:0000313" key="2">
    <source>
        <dbReference type="EMBL" id="GIJ63972.1"/>
    </source>
</evidence>
<dbReference type="AlphaFoldDB" id="A0A8J4E9Q2"/>
<dbReference type="PROSITE" id="PS51352">
    <property type="entry name" value="THIOREDOXIN_2"/>
    <property type="match status" value="1"/>
</dbReference>
<dbReference type="RefSeq" id="WP_204011632.1">
    <property type="nucleotide sequence ID" value="NZ_BOPG01000105.1"/>
</dbReference>
<gene>
    <name evidence="2" type="ORF">Vau01_114880</name>
</gene>
<dbReference type="EMBL" id="BOPG01000105">
    <property type="protein sequence ID" value="GIJ63972.1"/>
    <property type="molecule type" value="Genomic_DNA"/>
</dbReference>
<evidence type="ECO:0000313" key="3">
    <source>
        <dbReference type="Proteomes" id="UP000612585"/>
    </source>
</evidence>
<dbReference type="CDD" id="cd02966">
    <property type="entry name" value="TlpA_like_family"/>
    <property type="match status" value="1"/>
</dbReference>
<name>A0A8J4E9Q2_9ACTN</name>
<dbReference type="InterPro" id="IPR013766">
    <property type="entry name" value="Thioredoxin_domain"/>
</dbReference>
<dbReference type="SUPFAM" id="SSF52833">
    <property type="entry name" value="Thioredoxin-like"/>
    <property type="match status" value="1"/>
</dbReference>
<reference evidence="2" key="1">
    <citation type="submission" date="2021-01" db="EMBL/GenBank/DDBJ databases">
        <title>Whole genome shotgun sequence of Virgisporangium aurantiacum NBRC 16421.</title>
        <authorList>
            <person name="Komaki H."/>
            <person name="Tamura T."/>
        </authorList>
    </citation>
    <scope>NUCLEOTIDE SEQUENCE</scope>
    <source>
        <strain evidence="2">NBRC 16421</strain>
    </source>
</reference>
<proteinExistence type="predicted"/>
<dbReference type="Proteomes" id="UP000612585">
    <property type="component" value="Unassembled WGS sequence"/>
</dbReference>
<sequence>MTPYLAGVVFCGLLGLLNLVLTYGVIRRLRQHDTALAERPGGGPDADVMAPAGSPLGTFTATTVDGSVVSAGELAGPTAVGFFSTGCAPCVERLPEFLRYAATFPGGRDNVLVVVVTERADEARDTFVAQATAVANVVVEPHDGPVGTALRVRGYPALAVVDDGSVVSSGSELDALPALSQA</sequence>
<feature type="domain" description="Thioredoxin" evidence="1">
    <location>
        <begin position="50"/>
        <end position="182"/>
    </location>
</feature>
<evidence type="ECO:0000259" key="1">
    <source>
        <dbReference type="PROSITE" id="PS51352"/>
    </source>
</evidence>
<accession>A0A8J4E9Q2</accession>
<protein>
    <recommendedName>
        <fullName evidence="1">Thioredoxin domain-containing protein</fullName>
    </recommendedName>
</protein>
<comment type="caution">
    <text evidence="2">The sequence shown here is derived from an EMBL/GenBank/DDBJ whole genome shotgun (WGS) entry which is preliminary data.</text>
</comment>
<organism evidence="2 3">
    <name type="scientific">Virgisporangium aurantiacum</name>
    <dbReference type="NCBI Taxonomy" id="175570"/>
    <lineage>
        <taxon>Bacteria</taxon>
        <taxon>Bacillati</taxon>
        <taxon>Actinomycetota</taxon>
        <taxon>Actinomycetes</taxon>
        <taxon>Micromonosporales</taxon>
        <taxon>Micromonosporaceae</taxon>
        <taxon>Virgisporangium</taxon>
    </lineage>
</organism>